<dbReference type="RefSeq" id="WP_103127803.1">
    <property type="nucleotide sequence ID" value="NZ_BFAG01000001.1"/>
</dbReference>
<evidence type="ECO:0000313" key="4">
    <source>
        <dbReference type="EMBL" id="GBF04252.1"/>
    </source>
</evidence>
<sequence>MTVQVRVLGEGEADVLRNVAPGVFDYDLRPDSLAAFFSDPRHHLVVAVDGETVVGMAGGFHYVHPDKAPELYINEVGVADGYQGQGLGRRMLDALLAHARTLGCVAAWVLTEEDNIAARRLYASAGGEEQAGVVMSLFGLKSRARLE</sequence>
<dbReference type="InterPro" id="IPR050832">
    <property type="entry name" value="Bact_Acetyltransf"/>
</dbReference>
<evidence type="ECO:0000256" key="1">
    <source>
        <dbReference type="ARBA" id="ARBA00022679"/>
    </source>
</evidence>
<dbReference type="GO" id="GO:0016747">
    <property type="term" value="F:acyltransferase activity, transferring groups other than amino-acyl groups"/>
    <property type="evidence" value="ECO:0007669"/>
    <property type="project" value="InterPro"/>
</dbReference>
<keyword evidence="1 4" id="KW-0808">Transferase</keyword>
<evidence type="ECO:0000259" key="3">
    <source>
        <dbReference type="PROSITE" id="PS51186"/>
    </source>
</evidence>
<dbReference type="SUPFAM" id="SSF55729">
    <property type="entry name" value="Acyl-CoA N-acyltransferases (Nat)"/>
    <property type="match status" value="1"/>
</dbReference>
<protein>
    <submittedName>
        <fullName evidence="4">Acetyltransferase</fullName>
    </submittedName>
</protein>
<dbReference type="InterPro" id="IPR000182">
    <property type="entry name" value="GNAT_dom"/>
</dbReference>
<keyword evidence="2" id="KW-0012">Acyltransferase</keyword>
<dbReference type="Gene3D" id="3.40.630.30">
    <property type="match status" value="1"/>
</dbReference>
<organism evidence="4 5">
    <name type="scientific">Deinococcus aerius</name>
    <dbReference type="NCBI Taxonomy" id="200253"/>
    <lineage>
        <taxon>Bacteria</taxon>
        <taxon>Thermotogati</taxon>
        <taxon>Deinococcota</taxon>
        <taxon>Deinococci</taxon>
        <taxon>Deinococcales</taxon>
        <taxon>Deinococcaceae</taxon>
        <taxon>Deinococcus</taxon>
    </lineage>
</organism>
<reference evidence="5" key="1">
    <citation type="submission" date="2018-01" db="EMBL/GenBank/DDBJ databases">
        <title>Draft Genome Sequence of the Radioresistant Bacterium Deinococcus aerius TR0125, Isolated from the Higher Atmosphere above Japan.</title>
        <authorList>
            <person name="Satoh K."/>
            <person name="Arai H."/>
            <person name="Sanzen T."/>
            <person name="Kawaguchi Y."/>
            <person name="Hayashi H."/>
            <person name="Yokobori S."/>
            <person name="Yamagishi A."/>
            <person name="Oono Y."/>
            <person name="Narumi I."/>
        </authorList>
    </citation>
    <scope>NUCLEOTIDE SEQUENCE [LARGE SCALE GENOMIC DNA]</scope>
    <source>
        <strain evidence="5">TR0125</strain>
    </source>
</reference>
<dbReference type="AlphaFoldDB" id="A0A2I9CRS3"/>
<dbReference type="PANTHER" id="PTHR43877">
    <property type="entry name" value="AMINOALKYLPHOSPHONATE N-ACETYLTRANSFERASE-RELATED-RELATED"/>
    <property type="match status" value="1"/>
</dbReference>
<gene>
    <name evidence="4" type="ORF">DAERI_010424</name>
</gene>
<dbReference type="CDD" id="cd04301">
    <property type="entry name" value="NAT_SF"/>
    <property type="match status" value="1"/>
</dbReference>
<dbReference type="OrthoDB" id="9796129at2"/>
<evidence type="ECO:0000313" key="5">
    <source>
        <dbReference type="Proteomes" id="UP000236569"/>
    </source>
</evidence>
<comment type="caution">
    <text evidence="4">The sequence shown here is derived from an EMBL/GenBank/DDBJ whole genome shotgun (WGS) entry which is preliminary data.</text>
</comment>
<name>A0A2I9CRS3_9DEIO</name>
<feature type="domain" description="N-acetyltransferase" evidence="3">
    <location>
        <begin position="3"/>
        <end position="147"/>
    </location>
</feature>
<dbReference type="PROSITE" id="PS51186">
    <property type="entry name" value="GNAT"/>
    <property type="match status" value="1"/>
</dbReference>
<dbReference type="EMBL" id="BFAG01000001">
    <property type="protein sequence ID" value="GBF04252.1"/>
    <property type="molecule type" value="Genomic_DNA"/>
</dbReference>
<dbReference type="Proteomes" id="UP000236569">
    <property type="component" value="Unassembled WGS sequence"/>
</dbReference>
<evidence type="ECO:0000256" key="2">
    <source>
        <dbReference type="ARBA" id="ARBA00023315"/>
    </source>
</evidence>
<keyword evidence="5" id="KW-1185">Reference proteome</keyword>
<dbReference type="Pfam" id="PF00583">
    <property type="entry name" value="Acetyltransf_1"/>
    <property type="match status" value="1"/>
</dbReference>
<dbReference type="InterPro" id="IPR016181">
    <property type="entry name" value="Acyl_CoA_acyltransferase"/>
</dbReference>
<accession>A0A2I9CRS3</accession>
<proteinExistence type="predicted"/>